<sequence length="497" mass="55515">MPNVRRSKVVQGIRYSGSPDRHKVDSAVKGVGSTEVITTRHVRQNLHCDNRNHCGWRGDSLKHKDRTVVVGNCGCYVSERIGQWAREEIAEKWLARSTRNKLTFHFITRFVNEEEDGGELAVYDELEVEPAKKISEKAARKLHSEMPVVSSKALPTSRAQSASQKNNTEPGPQLQTGDSENVNWLSRTNIVLKPHDDSTRSYRLALKGQTASIKAVIDLARKTGTVDIVTDGSICPLGKGIKRITANALVKAADALGYTGEGDIAHRLEDGDLASYVKPLVKYCTQRIILERKTLKAHSDTILAALELDNSPDGIAQADALIKSGNYIYPRKTAQSSEYDYLNPFMHDVVAKYISAAFFGKTKYAKMIAEKREHIFSSSVDERPLELELPKAMVVMAGCVIHAVLEDHSRQDEDKFPPAGLDRKWEGYFDILNSAEKSNKWRFHKLMHELYLKASHSLAPATHGLTTEQIVKRIPWDAFAEMLPDDPSSTHVTSDKD</sequence>
<reference evidence="3 4" key="1">
    <citation type="journal article" date="2019" name="Nat. Ecol. Evol.">
        <title>Megaphylogeny resolves global patterns of mushroom evolution.</title>
        <authorList>
            <person name="Varga T."/>
            <person name="Krizsan K."/>
            <person name="Foldi C."/>
            <person name="Dima B."/>
            <person name="Sanchez-Garcia M."/>
            <person name="Sanchez-Ramirez S."/>
            <person name="Szollosi G.J."/>
            <person name="Szarkandi J.G."/>
            <person name="Papp V."/>
            <person name="Albert L."/>
            <person name="Andreopoulos W."/>
            <person name="Angelini C."/>
            <person name="Antonin V."/>
            <person name="Barry K.W."/>
            <person name="Bougher N.L."/>
            <person name="Buchanan P."/>
            <person name="Buyck B."/>
            <person name="Bense V."/>
            <person name="Catcheside P."/>
            <person name="Chovatia M."/>
            <person name="Cooper J."/>
            <person name="Damon W."/>
            <person name="Desjardin D."/>
            <person name="Finy P."/>
            <person name="Geml J."/>
            <person name="Haridas S."/>
            <person name="Hughes K."/>
            <person name="Justo A."/>
            <person name="Karasinski D."/>
            <person name="Kautmanova I."/>
            <person name="Kiss B."/>
            <person name="Kocsube S."/>
            <person name="Kotiranta H."/>
            <person name="LaButti K.M."/>
            <person name="Lechner B.E."/>
            <person name="Liimatainen K."/>
            <person name="Lipzen A."/>
            <person name="Lukacs Z."/>
            <person name="Mihaltcheva S."/>
            <person name="Morgado L.N."/>
            <person name="Niskanen T."/>
            <person name="Noordeloos M.E."/>
            <person name="Ohm R.A."/>
            <person name="Ortiz-Santana B."/>
            <person name="Ovrebo C."/>
            <person name="Racz N."/>
            <person name="Riley R."/>
            <person name="Savchenko A."/>
            <person name="Shiryaev A."/>
            <person name="Soop K."/>
            <person name="Spirin V."/>
            <person name="Szebenyi C."/>
            <person name="Tomsovsky M."/>
            <person name="Tulloss R.E."/>
            <person name="Uehling J."/>
            <person name="Grigoriev I.V."/>
            <person name="Vagvolgyi C."/>
            <person name="Papp T."/>
            <person name="Martin F.M."/>
            <person name="Miettinen O."/>
            <person name="Hibbett D.S."/>
            <person name="Nagy L.G."/>
        </authorList>
    </citation>
    <scope>NUCLEOTIDE SEQUENCE [LARGE SCALE GENOMIC DNA]</scope>
    <source>
        <strain evidence="3 4">CBS 962.96</strain>
    </source>
</reference>
<feature type="domain" description="DUF6532" evidence="2">
    <location>
        <begin position="267"/>
        <end position="412"/>
    </location>
</feature>
<organism evidence="3 4">
    <name type="scientific">Dendrothele bispora (strain CBS 962.96)</name>
    <dbReference type="NCBI Taxonomy" id="1314807"/>
    <lineage>
        <taxon>Eukaryota</taxon>
        <taxon>Fungi</taxon>
        <taxon>Dikarya</taxon>
        <taxon>Basidiomycota</taxon>
        <taxon>Agaricomycotina</taxon>
        <taxon>Agaricomycetes</taxon>
        <taxon>Agaricomycetidae</taxon>
        <taxon>Agaricales</taxon>
        <taxon>Agaricales incertae sedis</taxon>
        <taxon>Dendrothele</taxon>
    </lineage>
</organism>
<feature type="region of interest" description="Disordered" evidence="1">
    <location>
        <begin position="138"/>
        <end position="180"/>
    </location>
</feature>
<feature type="compositionally biased region" description="Polar residues" evidence="1">
    <location>
        <begin position="153"/>
        <end position="180"/>
    </location>
</feature>
<evidence type="ECO:0000313" key="3">
    <source>
        <dbReference type="EMBL" id="THU90455.1"/>
    </source>
</evidence>
<dbReference type="EMBL" id="ML179334">
    <property type="protein sequence ID" value="THU90455.1"/>
    <property type="molecule type" value="Genomic_DNA"/>
</dbReference>
<dbReference type="AlphaFoldDB" id="A0A4V4HEB3"/>
<proteinExistence type="predicted"/>
<dbReference type="Pfam" id="PF20149">
    <property type="entry name" value="DUF6532"/>
    <property type="match status" value="1"/>
</dbReference>
<evidence type="ECO:0000259" key="2">
    <source>
        <dbReference type="Pfam" id="PF20149"/>
    </source>
</evidence>
<accession>A0A4V4HEB3</accession>
<evidence type="ECO:0000256" key="1">
    <source>
        <dbReference type="SAM" id="MobiDB-lite"/>
    </source>
</evidence>
<gene>
    <name evidence="3" type="ORF">K435DRAFT_801978</name>
</gene>
<dbReference type="OrthoDB" id="2986789at2759"/>
<keyword evidence="4" id="KW-1185">Reference proteome</keyword>
<dbReference type="Proteomes" id="UP000297245">
    <property type="component" value="Unassembled WGS sequence"/>
</dbReference>
<protein>
    <recommendedName>
        <fullName evidence="2">DUF6532 domain-containing protein</fullName>
    </recommendedName>
</protein>
<name>A0A4V4HEB3_DENBC</name>
<evidence type="ECO:0000313" key="4">
    <source>
        <dbReference type="Proteomes" id="UP000297245"/>
    </source>
</evidence>
<dbReference type="InterPro" id="IPR045341">
    <property type="entry name" value="DUF6532"/>
</dbReference>